<evidence type="ECO:0000313" key="2">
    <source>
        <dbReference type="Proteomes" id="UP000095281"/>
    </source>
</evidence>
<protein>
    <submittedName>
        <fullName evidence="3">ApeC domain-containing protein</fullName>
    </submittedName>
</protein>
<sequence length="263" mass="29789">MAALLGVVTTENSTTTISPVTNGTTIGNIPSNSPPPPNPEQTTSTKSVQETKVDKSKQKSPYECWITRRLYDNSIAAKGDEFKKRICAEPGCFYIYEQENLGWDFPEFLVENKKRGKRLYLTGCRHDIPYLLERSKGKERIHRAIRALRACYVGTRMDAGETKYCQPEYEGEGQISLNQGMDKVIRKDNFRDTWAGRFIPSTQNRCFIEFLYGVFYVNDNGKGLVVCCSNGTSTTTETDLFKSHCQTVTVGIDSLDWRKDVDN</sequence>
<dbReference type="WBParaSite" id="MhA1_Contig1538.frz3.gene3">
    <property type="protein sequence ID" value="MhA1_Contig1538.frz3.gene3"/>
    <property type="gene ID" value="MhA1_Contig1538.frz3.gene3"/>
</dbReference>
<dbReference type="Proteomes" id="UP000095281">
    <property type="component" value="Unplaced"/>
</dbReference>
<evidence type="ECO:0000313" key="3">
    <source>
        <dbReference type="WBParaSite" id="MhA1_Contig1538.frz3.gene3"/>
    </source>
</evidence>
<dbReference type="AlphaFoldDB" id="A0A1I8B7I9"/>
<organism evidence="2 3">
    <name type="scientific">Meloidogyne hapla</name>
    <name type="common">Root-knot nematode worm</name>
    <dbReference type="NCBI Taxonomy" id="6305"/>
    <lineage>
        <taxon>Eukaryota</taxon>
        <taxon>Metazoa</taxon>
        <taxon>Ecdysozoa</taxon>
        <taxon>Nematoda</taxon>
        <taxon>Chromadorea</taxon>
        <taxon>Rhabditida</taxon>
        <taxon>Tylenchina</taxon>
        <taxon>Tylenchomorpha</taxon>
        <taxon>Tylenchoidea</taxon>
        <taxon>Meloidogynidae</taxon>
        <taxon>Meloidogyninae</taxon>
        <taxon>Meloidogyne</taxon>
    </lineage>
</organism>
<keyword evidence="2" id="KW-1185">Reference proteome</keyword>
<name>A0A1I8B7I9_MELHA</name>
<feature type="compositionally biased region" description="Polar residues" evidence="1">
    <location>
        <begin position="9"/>
        <end position="29"/>
    </location>
</feature>
<evidence type="ECO:0000256" key="1">
    <source>
        <dbReference type="SAM" id="MobiDB-lite"/>
    </source>
</evidence>
<feature type="region of interest" description="Disordered" evidence="1">
    <location>
        <begin position="8"/>
        <end position="55"/>
    </location>
</feature>
<proteinExistence type="predicted"/>
<accession>A0A1I8B7I9</accession>
<reference evidence="3" key="1">
    <citation type="submission" date="2016-11" db="UniProtKB">
        <authorList>
            <consortium name="WormBaseParasite"/>
        </authorList>
    </citation>
    <scope>IDENTIFICATION</scope>
</reference>